<dbReference type="SMART" id="SM00530">
    <property type="entry name" value="HTH_XRE"/>
    <property type="match status" value="1"/>
</dbReference>
<accession>A0ABW2K8G3</accession>
<feature type="compositionally biased region" description="Basic and acidic residues" evidence="1">
    <location>
        <begin position="156"/>
        <end position="165"/>
    </location>
</feature>
<keyword evidence="4" id="KW-1185">Reference proteome</keyword>
<dbReference type="PROSITE" id="PS50943">
    <property type="entry name" value="HTH_CROC1"/>
    <property type="match status" value="1"/>
</dbReference>
<dbReference type="Pfam" id="PF01381">
    <property type="entry name" value="HTH_3"/>
    <property type="match status" value="1"/>
</dbReference>
<dbReference type="SUPFAM" id="SSF47413">
    <property type="entry name" value="lambda repressor-like DNA-binding domains"/>
    <property type="match status" value="1"/>
</dbReference>
<evidence type="ECO:0000256" key="1">
    <source>
        <dbReference type="SAM" id="MobiDB-lite"/>
    </source>
</evidence>
<dbReference type="InterPro" id="IPR010982">
    <property type="entry name" value="Lambda_DNA-bd_dom_sf"/>
</dbReference>
<gene>
    <name evidence="3" type="ORF">ACFQRF_00890</name>
</gene>
<sequence length="233" mass="25978">MTQNDWSERLAGAVAKEVRRHRKRQGMSAQELADRCANLGMPLKRSVLANLESGRRTTVTLAELIVLARALGVPPLLLAFPVAQEEHTEVLPGQTVGTWAAAKWFTGDDPFPTRDKDSGNWFVTSDDFDEWQSGAEAIDRMRWQDRYFAQLSGAHSRAEGARKAAETASTSAEREAHLRTAEAEQRTAEAIEREIRFNRNAMRKAGLTPPELRPESQHLDDITAEDRRGASGQ</sequence>
<feature type="compositionally biased region" description="Basic and acidic residues" evidence="1">
    <location>
        <begin position="172"/>
        <end position="197"/>
    </location>
</feature>
<dbReference type="Proteomes" id="UP001596540">
    <property type="component" value="Unassembled WGS sequence"/>
</dbReference>
<proteinExistence type="predicted"/>
<feature type="compositionally biased region" description="Basic and acidic residues" evidence="1">
    <location>
        <begin position="212"/>
        <end position="233"/>
    </location>
</feature>
<dbReference type="EMBL" id="JBHTBH010000001">
    <property type="protein sequence ID" value="MFC7326281.1"/>
    <property type="molecule type" value="Genomic_DNA"/>
</dbReference>
<protein>
    <submittedName>
        <fullName evidence="3">Helix-turn-helix domain-containing protein</fullName>
    </submittedName>
</protein>
<name>A0ABW2K8G3_9ACTN</name>
<dbReference type="RefSeq" id="WP_379868054.1">
    <property type="nucleotide sequence ID" value="NZ_JBHTBH010000001.1"/>
</dbReference>
<reference evidence="4" key="1">
    <citation type="journal article" date="2019" name="Int. J. Syst. Evol. Microbiol.">
        <title>The Global Catalogue of Microorganisms (GCM) 10K type strain sequencing project: providing services to taxonomists for standard genome sequencing and annotation.</title>
        <authorList>
            <consortium name="The Broad Institute Genomics Platform"/>
            <consortium name="The Broad Institute Genome Sequencing Center for Infectious Disease"/>
            <person name="Wu L."/>
            <person name="Ma J."/>
        </authorList>
    </citation>
    <scope>NUCLEOTIDE SEQUENCE [LARGE SCALE GENOMIC DNA]</scope>
    <source>
        <strain evidence="4">CGMCC 4.7382</strain>
    </source>
</reference>
<dbReference type="InterPro" id="IPR001387">
    <property type="entry name" value="Cro/C1-type_HTH"/>
</dbReference>
<feature type="region of interest" description="Disordered" evidence="1">
    <location>
        <begin position="154"/>
        <end position="233"/>
    </location>
</feature>
<evidence type="ECO:0000313" key="4">
    <source>
        <dbReference type="Proteomes" id="UP001596540"/>
    </source>
</evidence>
<evidence type="ECO:0000259" key="2">
    <source>
        <dbReference type="PROSITE" id="PS50943"/>
    </source>
</evidence>
<evidence type="ECO:0000313" key="3">
    <source>
        <dbReference type="EMBL" id="MFC7326281.1"/>
    </source>
</evidence>
<comment type="caution">
    <text evidence="3">The sequence shown here is derived from an EMBL/GenBank/DDBJ whole genome shotgun (WGS) entry which is preliminary data.</text>
</comment>
<dbReference type="Gene3D" id="1.10.260.40">
    <property type="entry name" value="lambda repressor-like DNA-binding domains"/>
    <property type="match status" value="1"/>
</dbReference>
<feature type="domain" description="HTH cro/C1-type" evidence="2">
    <location>
        <begin position="18"/>
        <end position="78"/>
    </location>
</feature>
<organism evidence="3 4">
    <name type="scientific">Marinactinospora rubrisoli</name>
    <dbReference type="NCBI Taxonomy" id="2715399"/>
    <lineage>
        <taxon>Bacteria</taxon>
        <taxon>Bacillati</taxon>
        <taxon>Actinomycetota</taxon>
        <taxon>Actinomycetes</taxon>
        <taxon>Streptosporangiales</taxon>
        <taxon>Nocardiopsidaceae</taxon>
        <taxon>Marinactinospora</taxon>
    </lineage>
</organism>
<dbReference type="CDD" id="cd00093">
    <property type="entry name" value="HTH_XRE"/>
    <property type="match status" value="1"/>
</dbReference>